<feature type="domain" description="DNA-directed RNA polymerase RBP11-like dimerisation" evidence="4">
    <location>
        <begin position="18"/>
        <end position="88"/>
    </location>
</feature>
<dbReference type="InterPro" id="IPR033898">
    <property type="entry name" value="RNAP_AC19"/>
</dbReference>
<evidence type="ECO:0000313" key="5">
    <source>
        <dbReference type="EMBL" id="CAL7942388.1"/>
    </source>
</evidence>
<comment type="similarity">
    <text evidence="3">Belongs to the archaeal Rpo11/eukaryotic RPB11/RPC19 RNA polymerase subunit family.</text>
</comment>
<gene>
    <name evidence="5" type="ORF">XYLVIOL_LOCUS5520</name>
</gene>
<reference evidence="5 6" key="1">
    <citation type="submission" date="2024-08" db="EMBL/GenBank/DDBJ databases">
        <authorList>
            <person name="Will J Nash"/>
            <person name="Angela Man"/>
            <person name="Seanna McTaggart"/>
            <person name="Kendall Baker"/>
            <person name="Tom Barker"/>
            <person name="Leah Catchpole"/>
            <person name="Alex Durrant"/>
            <person name="Karim Gharbi"/>
            <person name="Naomi Irish"/>
            <person name="Gemy Kaithakottil"/>
            <person name="Debby Ku"/>
            <person name="Aaliyah Providence"/>
            <person name="Felix Shaw"/>
            <person name="David Swarbreck"/>
            <person name="Chris Watkins"/>
            <person name="Ann M. McCartney"/>
            <person name="Giulio Formenti"/>
            <person name="Alice Mouton"/>
            <person name="Noel Vella"/>
            <person name="Bjorn M von Reumont"/>
            <person name="Adriana Vella"/>
            <person name="Wilfried Haerty"/>
        </authorList>
    </citation>
    <scope>NUCLEOTIDE SEQUENCE [LARGE SCALE GENOMIC DNA]</scope>
</reference>
<evidence type="ECO:0000259" key="4">
    <source>
        <dbReference type="Pfam" id="PF13656"/>
    </source>
</evidence>
<keyword evidence="2" id="KW-0804">Transcription</keyword>
<evidence type="ECO:0000313" key="6">
    <source>
        <dbReference type="Proteomes" id="UP001642520"/>
    </source>
</evidence>
<dbReference type="InterPro" id="IPR009025">
    <property type="entry name" value="RBP11-like_dimer"/>
</dbReference>
<evidence type="ECO:0000256" key="3">
    <source>
        <dbReference type="ARBA" id="ARBA00025751"/>
    </source>
</evidence>
<dbReference type="InterPro" id="IPR036603">
    <property type="entry name" value="RBP11-like"/>
</dbReference>
<dbReference type="CDD" id="cd07029">
    <property type="entry name" value="RNAP_I_III_AC19"/>
    <property type="match status" value="1"/>
</dbReference>
<organism evidence="5 6">
    <name type="scientific">Xylocopa violacea</name>
    <name type="common">Violet carpenter bee</name>
    <name type="synonym">Apis violacea</name>
    <dbReference type="NCBI Taxonomy" id="135666"/>
    <lineage>
        <taxon>Eukaryota</taxon>
        <taxon>Metazoa</taxon>
        <taxon>Ecdysozoa</taxon>
        <taxon>Arthropoda</taxon>
        <taxon>Hexapoda</taxon>
        <taxon>Insecta</taxon>
        <taxon>Pterygota</taxon>
        <taxon>Neoptera</taxon>
        <taxon>Endopterygota</taxon>
        <taxon>Hymenoptera</taxon>
        <taxon>Apocrita</taxon>
        <taxon>Aculeata</taxon>
        <taxon>Apoidea</taxon>
        <taxon>Anthophila</taxon>
        <taxon>Apidae</taxon>
        <taxon>Xylocopa</taxon>
        <taxon>Xylocopa</taxon>
    </lineage>
</organism>
<proteinExistence type="inferred from homology"/>
<accession>A0ABP1NMY8</accession>
<dbReference type="PANTHER" id="PTHR13946:SF28">
    <property type="entry name" value="DNA-DIRECTED RNA POLYMERASES I AND III SUBUNIT RPAC2"/>
    <property type="match status" value="1"/>
</dbReference>
<name>A0ABP1NMY8_XYLVO</name>
<dbReference type="EMBL" id="CAXAJV020001292">
    <property type="protein sequence ID" value="CAL7942388.1"/>
    <property type="molecule type" value="Genomic_DNA"/>
</dbReference>
<keyword evidence="1" id="KW-0240">DNA-directed RNA polymerase</keyword>
<protein>
    <recommendedName>
        <fullName evidence="4">DNA-directed RNA polymerase RBP11-like dimerisation domain-containing protein</fullName>
    </recommendedName>
</protein>
<dbReference type="Pfam" id="PF13656">
    <property type="entry name" value="RNA_pol_L_2"/>
    <property type="match status" value="1"/>
</dbReference>
<dbReference type="PANTHER" id="PTHR13946">
    <property type="entry name" value="DNA-DIRECTED RNA POLYMERASE I,II,III"/>
    <property type="match status" value="1"/>
</dbReference>
<comment type="caution">
    <text evidence="5">The sequence shown here is derived from an EMBL/GenBank/DDBJ whole genome shotgun (WGS) entry which is preliminary data.</text>
</comment>
<evidence type="ECO:0000256" key="1">
    <source>
        <dbReference type="ARBA" id="ARBA00022478"/>
    </source>
</evidence>
<dbReference type="Proteomes" id="UP001642520">
    <property type="component" value="Unassembled WGS sequence"/>
</dbReference>
<keyword evidence="6" id="KW-1185">Reference proteome</keyword>
<sequence length="111" mass="12320">MGRLAEVPGAQSSEQNKTFVFMNEGYTLGNSLVAVISQNPDVEFCACFVNHPAEGNIYLRIQAKKGKAIDILKKGLQDFERICDHTLETFNNAYEQFKASKDVPTDVCEDG</sequence>
<dbReference type="InterPro" id="IPR022905">
    <property type="entry name" value="Rpo11-like"/>
</dbReference>
<dbReference type="Gene3D" id="3.30.1360.10">
    <property type="entry name" value="RNA polymerase, RBP11-like subunit"/>
    <property type="match status" value="1"/>
</dbReference>
<evidence type="ECO:0000256" key="2">
    <source>
        <dbReference type="ARBA" id="ARBA00023163"/>
    </source>
</evidence>
<dbReference type="HAMAP" id="MF_00261">
    <property type="entry name" value="RNApol_arch_Rpo11"/>
    <property type="match status" value="1"/>
</dbReference>
<dbReference type="SUPFAM" id="SSF55257">
    <property type="entry name" value="RBP11-like subunits of RNA polymerase"/>
    <property type="match status" value="1"/>
</dbReference>